<reference evidence="2 3" key="1">
    <citation type="journal article" date="2019" name="Int. J. Syst. Evol. Microbiol.">
        <title>The Global Catalogue of Microorganisms (GCM) 10K type strain sequencing project: providing services to taxonomists for standard genome sequencing and annotation.</title>
        <authorList>
            <consortium name="The Broad Institute Genomics Platform"/>
            <consortium name="The Broad Institute Genome Sequencing Center for Infectious Disease"/>
            <person name="Wu L."/>
            <person name="Ma J."/>
        </authorList>
    </citation>
    <scope>NUCLEOTIDE SEQUENCE [LARGE SCALE GENOMIC DNA]</scope>
    <source>
        <strain evidence="2 3">CGMCC 1.12563</strain>
    </source>
</reference>
<evidence type="ECO:0000313" key="2">
    <source>
        <dbReference type="EMBL" id="MFD1511798.1"/>
    </source>
</evidence>
<accession>A0ABD6AQJ7</accession>
<name>A0ABD6AQJ7_9EURY</name>
<feature type="transmembrane region" description="Helical" evidence="1">
    <location>
        <begin position="142"/>
        <end position="163"/>
    </location>
</feature>
<evidence type="ECO:0000256" key="1">
    <source>
        <dbReference type="SAM" id="Phobius"/>
    </source>
</evidence>
<proteinExistence type="predicted"/>
<dbReference type="InterPro" id="IPR055941">
    <property type="entry name" value="DUF7519"/>
</dbReference>
<keyword evidence="1" id="KW-0472">Membrane</keyword>
<keyword evidence="1" id="KW-0812">Transmembrane</keyword>
<comment type="caution">
    <text evidence="2">The sequence shown here is derived from an EMBL/GenBank/DDBJ whole genome shotgun (WGS) entry which is preliminary data.</text>
</comment>
<feature type="transmembrane region" description="Helical" evidence="1">
    <location>
        <begin position="58"/>
        <end position="75"/>
    </location>
</feature>
<dbReference type="Pfam" id="PF24363">
    <property type="entry name" value="DUF7519"/>
    <property type="match status" value="1"/>
</dbReference>
<feature type="transmembrane region" description="Helical" evidence="1">
    <location>
        <begin position="12"/>
        <end position="29"/>
    </location>
</feature>
<gene>
    <name evidence="2" type="ORF">ACFSBT_00720</name>
</gene>
<feature type="transmembrane region" description="Helical" evidence="1">
    <location>
        <begin position="81"/>
        <end position="102"/>
    </location>
</feature>
<organism evidence="2 3">
    <name type="scientific">Halomarina rubra</name>
    <dbReference type="NCBI Taxonomy" id="2071873"/>
    <lineage>
        <taxon>Archaea</taxon>
        <taxon>Methanobacteriati</taxon>
        <taxon>Methanobacteriota</taxon>
        <taxon>Stenosarchaea group</taxon>
        <taxon>Halobacteria</taxon>
        <taxon>Halobacteriales</taxon>
        <taxon>Natronomonadaceae</taxon>
        <taxon>Halomarina</taxon>
    </lineage>
</organism>
<protein>
    <submittedName>
        <fullName evidence="2">Uncharacterized protein</fullName>
    </submittedName>
</protein>
<keyword evidence="3" id="KW-1185">Reference proteome</keyword>
<feature type="transmembrane region" description="Helical" evidence="1">
    <location>
        <begin position="114"/>
        <end position="136"/>
    </location>
</feature>
<evidence type="ECO:0000313" key="3">
    <source>
        <dbReference type="Proteomes" id="UP001597187"/>
    </source>
</evidence>
<keyword evidence="1" id="KW-1133">Transmembrane helix</keyword>
<dbReference type="RefSeq" id="WP_250871782.1">
    <property type="nucleotide sequence ID" value="NZ_JALXFV010000001.1"/>
</dbReference>
<dbReference type="AlphaFoldDB" id="A0ABD6AQJ7"/>
<sequence>MSRVVRVCRAGRVGLVGAAGAGTGAVVLVSPSPTAAAVGGGAVLALVGGCLRSSRRLLTLAATLLFGCVLTAAVLGVPTPLVLVATVLAVLAYDLAENALALRRQVPDAATTRVELVHATATTTLAGGVAGVAYALSSLAPSGLPGVAFLGLLAGAVVLVLGLRA</sequence>
<feature type="transmembrane region" description="Helical" evidence="1">
    <location>
        <begin position="35"/>
        <end position="51"/>
    </location>
</feature>
<dbReference type="Proteomes" id="UP001597187">
    <property type="component" value="Unassembled WGS sequence"/>
</dbReference>
<dbReference type="EMBL" id="JBHUDC010000001">
    <property type="protein sequence ID" value="MFD1511798.1"/>
    <property type="molecule type" value="Genomic_DNA"/>
</dbReference>